<reference evidence="4 5" key="1">
    <citation type="submission" date="2024-10" db="EMBL/GenBank/DDBJ databases">
        <title>The Natural Products Discovery Center: Release of the First 8490 Sequenced Strains for Exploring Actinobacteria Biosynthetic Diversity.</title>
        <authorList>
            <person name="Kalkreuter E."/>
            <person name="Kautsar S.A."/>
            <person name="Yang D."/>
            <person name="Bader C.D."/>
            <person name="Teijaro C.N."/>
            <person name="Fluegel L."/>
            <person name="Davis C.M."/>
            <person name="Simpson J.R."/>
            <person name="Lauterbach L."/>
            <person name="Steele A.D."/>
            <person name="Gui C."/>
            <person name="Meng S."/>
            <person name="Li G."/>
            <person name="Viehrig K."/>
            <person name="Ye F."/>
            <person name="Su P."/>
            <person name="Kiefer A.F."/>
            <person name="Nichols A."/>
            <person name="Cepeda A.J."/>
            <person name="Yan W."/>
            <person name="Fan B."/>
            <person name="Jiang Y."/>
            <person name="Adhikari A."/>
            <person name="Zheng C.-J."/>
            <person name="Schuster L."/>
            <person name="Cowan T.M."/>
            <person name="Smanski M.J."/>
            <person name="Chevrette M.G."/>
            <person name="De Carvalho L.P.S."/>
            <person name="Shen B."/>
        </authorList>
    </citation>
    <scope>NUCLEOTIDE SEQUENCE [LARGE SCALE GENOMIC DNA]</scope>
    <source>
        <strain evidence="4 5">NPDC020568</strain>
    </source>
</reference>
<sequence>MAAPYRRSNLRDVLLDRAMTVLQDRGAGALSLRELARDVGVSHTAPARHFADRHQLLEAVAVEGFRKLATEIRNAIAAANEPSVQAYLAAQAYITFTIEKANLVDVMFRHEAGRGDAIGQSAAAAFEPLLHLFQGAETRGTEGADAATTATLFLATLQGITALVNCGVVPPDAASGLIDNAVPRFIQPIDQDTRGVGPRTAS</sequence>
<keyword evidence="1 2" id="KW-0238">DNA-binding</keyword>
<accession>A0ABW7TWV0</accession>
<dbReference type="PANTHER" id="PTHR30055">
    <property type="entry name" value="HTH-TYPE TRANSCRIPTIONAL REGULATOR RUTR"/>
    <property type="match status" value="1"/>
</dbReference>
<dbReference type="SUPFAM" id="SSF46689">
    <property type="entry name" value="Homeodomain-like"/>
    <property type="match status" value="1"/>
</dbReference>
<gene>
    <name evidence="4" type="ORF">ACH4WX_26285</name>
</gene>
<comment type="caution">
    <text evidence="4">The sequence shown here is derived from an EMBL/GenBank/DDBJ whole genome shotgun (WGS) entry which is preliminary data.</text>
</comment>
<dbReference type="Proteomes" id="UP001611263">
    <property type="component" value="Unassembled WGS sequence"/>
</dbReference>
<evidence type="ECO:0000256" key="1">
    <source>
        <dbReference type="ARBA" id="ARBA00023125"/>
    </source>
</evidence>
<dbReference type="Pfam" id="PF00440">
    <property type="entry name" value="TetR_N"/>
    <property type="match status" value="1"/>
</dbReference>
<dbReference type="SUPFAM" id="SSF48498">
    <property type="entry name" value="Tetracyclin repressor-like, C-terminal domain"/>
    <property type="match status" value="1"/>
</dbReference>
<dbReference type="PROSITE" id="PS50977">
    <property type="entry name" value="HTH_TETR_2"/>
    <property type="match status" value="1"/>
</dbReference>
<evidence type="ECO:0000313" key="5">
    <source>
        <dbReference type="Proteomes" id="UP001611263"/>
    </source>
</evidence>
<evidence type="ECO:0000313" key="4">
    <source>
        <dbReference type="EMBL" id="MFI1464248.1"/>
    </source>
</evidence>
<dbReference type="Gene3D" id="1.10.357.10">
    <property type="entry name" value="Tetracycline Repressor, domain 2"/>
    <property type="match status" value="1"/>
</dbReference>
<proteinExistence type="predicted"/>
<dbReference type="InterPro" id="IPR009057">
    <property type="entry name" value="Homeodomain-like_sf"/>
</dbReference>
<dbReference type="RefSeq" id="WP_063820678.1">
    <property type="nucleotide sequence ID" value="NZ_JBIRUQ010000007.1"/>
</dbReference>
<dbReference type="InterPro" id="IPR036271">
    <property type="entry name" value="Tet_transcr_reg_TetR-rel_C_sf"/>
</dbReference>
<dbReference type="EMBL" id="JBIRUQ010000007">
    <property type="protein sequence ID" value="MFI1464248.1"/>
    <property type="molecule type" value="Genomic_DNA"/>
</dbReference>
<dbReference type="InterPro" id="IPR050109">
    <property type="entry name" value="HTH-type_TetR-like_transc_reg"/>
</dbReference>
<feature type="domain" description="HTH tetR-type" evidence="3">
    <location>
        <begin position="8"/>
        <end position="68"/>
    </location>
</feature>
<dbReference type="PANTHER" id="PTHR30055:SF220">
    <property type="entry name" value="TETR-FAMILY REGULATORY PROTEIN"/>
    <property type="match status" value="1"/>
</dbReference>
<dbReference type="InterPro" id="IPR001647">
    <property type="entry name" value="HTH_TetR"/>
</dbReference>
<protein>
    <submittedName>
        <fullName evidence="4">TetR/AcrR family transcriptional regulator</fullName>
    </submittedName>
</protein>
<keyword evidence="5" id="KW-1185">Reference proteome</keyword>
<evidence type="ECO:0000256" key="2">
    <source>
        <dbReference type="PROSITE-ProRule" id="PRU00335"/>
    </source>
</evidence>
<name>A0ABW7TWV0_9NOCA</name>
<feature type="DNA-binding region" description="H-T-H motif" evidence="2">
    <location>
        <begin position="31"/>
        <end position="50"/>
    </location>
</feature>
<organism evidence="4 5">
    <name type="scientific">Nocardia carnea</name>
    <dbReference type="NCBI Taxonomy" id="37328"/>
    <lineage>
        <taxon>Bacteria</taxon>
        <taxon>Bacillati</taxon>
        <taxon>Actinomycetota</taxon>
        <taxon>Actinomycetes</taxon>
        <taxon>Mycobacteriales</taxon>
        <taxon>Nocardiaceae</taxon>
        <taxon>Nocardia</taxon>
    </lineage>
</organism>
<dbReference type="GeneID" id="93508471"/>
<evidence type="ECO:0000259" key="3">
    <source>
        <dbReference type="PROSITE" id="PS50977"/>
    </source>
</evidence>